<sequence length="623" mass="68390">MPPPGSTWTTTTSSYAARLRSGFTRSRLHTDDEIFELCVAPDPVRQVESDLERLLPAAELAQQMLLDALLGGEPPDGHAEWPTSGNRHQKPAAAPLALGVYNPGAKERGAAERKQLARYAPGEGRGCCWSLLDLARVSLVFPSYRALQSSLDAFLTSGEFDVVLVRNFFRTPSRLGARHVDVYVAFPVPGEGGSDPTLHICEVRFEEQSWMKARLEGAAPHVDSFFDAFRRTLVTLPGVADLELASHLAQDVLTSQPETGMLKHFRRSLARQQLGSSVAIWRDVVPGRRLDFPAFRDISKNICRALGEKKEHMTALWTEMDPGFAGCVSLFDFDAEAAASLKRFRDRVLTLGGGEEEPGAPAAPTGARDRLDAVLRGIHALVQPRARGQLGRFEFQRLAQSLGILAPEAARILACLDRCRMMDQRGQGQVFVRDADIGWLLSLDRLVDLGAACLEDHRRPAGEASGPWDASDSPQQQGWNFSERRSSTRAPSRGAPRRAARGTRSPWSPRARRPRACRASRPRGGRARRPEAAARAAALERGRAASGAGSRAARAPRARHYTPWERSGKWRQRCLLAPQRFSLYKRTLRPPRPLGSGGPPAARGAPLRGGRREWLLCICCAGG</sequence>
<evidence type="ECO:0000256" key="1">
    <source>
        <dbReference type="SAM" id="MobiDB-lite"/>
    </source>
</evidence>
<feature type="compositionally biased region" description="Basic and acidic residues" evidence="1">
    <location>
        <begin position="528"/>
        <end position="543"/>
    </location>
</feature>
<protein>
    <submittedName>
        <fullName evidence="2">Uncharacterized protein</fullName>
    </submittedName>
</protein>
<gene>
    <name evidence="2" type="ORF">PCOR1329_LOCUS45197</name>
</gene>
<comment type="caution">
    <text evidence="2">The sequence shown here is derived from an EMBL/GenBank/DDBJ whole genome shotgun (WGS) entry which is preliminary data.</text>
</comment>
<accession>A0ABN9U4Q1</accession>
<evidence type="ECO:0000313" key="3">
    <source>
        <dbReference type="Proteomes" id="UP001189429"/>
    </source>
</evidence>
<organism evidence="2 3">
    <name type="scientific">Prorocentrum cordatum</name>
    <dbReference type="NCBI Taxonomy" id="2364126"/>
    <lineage>
        <taxon>Eukaryota</taxon>
        <taxon>Sar</taxon>
        <taxon>Alveolata</taxon>
        <taxon>Dinophyceae</taxon>
        <taxon>Prorocentrales</taxon>
        <taxon>Prorocentraceae</taxon>
        <taxon>Prorocentrum</taxon>
    </lineage>
</organism>
<dbReference type="EMBL" id="CAUYUJ010015431">
    <property type="protein sequence ID" value="CAK0853856.1"/>
    <property type="molecule type" value="Genomic_DNA"/>
</dbReference>
<name>A0ABN9U4Q1_9DINO</name>
<feature type="compositionally biased region" description="Basic residues" evidence="1">
    <location>
        <begin position="510"/>
        <end position="527"/>
    </location>
</feature>
<keyword evidence="3" id="KW-1185">Reference proteome</keyword>
<reference evidence="2" key="1">
    <citation type="submission" date="2023-10" db="EMBL/GenBank/DDBJ databases">
        <authorList>
            <person name="Chen Y."/>
            <person name="Shah S."/>
            <person name="Dougan E. K."/>
            <person name="Thang M."/>
            <person name="Chan C."/>
        </authorList>
    </citation>
    <scope>NUCLEOTIDE SEQUENCE [LARGE SCALE GENOMIC DNA]</scope>
</reference>
<proteinExistence type="predicted"/>
<dbReference type="Proteomes" id="UP001189429">
    <property type="component" value="Unassembled WGS sequence"/>
</dbReference>
<feature type="region of interest" description="Disordered" evidence="1">
    <location>
        <begin position="587"/>
        <end position="606"/>
    </location>
</feature>
<feature type="compositionally biased region" description="Low complexity" evidence="1">
    <location>
        <begin position="544"/>
        <end position="553"/>
    </location>
</feature>
<evidence type="ECO:0000313" key="2">
    <source>
        <dbReference type="EMBL" id="CAK0853856.1"/>
    </source>
</evidence>
<feature type="region of interest" description="Disordered" evidence="1">
    <location>
        <begin position="460"/>
        <end position="560"/>
    </location>
</feature>